<evidence type="ECO:0008006" key="3">
    <source>
        <dbReference type="Google" id="ProtNLM"/>
    </source>
</evidence>
<protein>
    <recommendedName>
        <fullName evidence="3">Mini-circle protein</fullName>
    </recommendedName>
</protein>
<dbReference type="Proteomes" id="UP000581769">
    <property type="component" value="Unassembled WGS sequence"/>
</dbReference>
<evidence type="ECO:0000313" key="1">
    <source>
        <dbReference type="EMBL" id="MBB4686859.1"/>
    </source>
</evidence>
<proteinExistence type="predicted"/>
<dbReference type="InterPro" id="IPR034660">
    <property type="entry name" value="DinB/YfiT-like"/>
</dbReference>
<dbReference type="InterPro" id="IPR007061">
    <property type="entry name" value="MST-like"/>
</dbReference>
<dbReference type="AlphaFoldDB" id="A0A840IZB8"/>
<reference evidence="1 2" key="1">
    <citation type="submission" date="2020-08" db="EMBL/GenBank/DDBJ databases">
        <title>Sequencing the genomes of 1000 actinobacteria strains.</title>
        <authorList>
            <person name="Klenk H.-P."/>
        </authorList>
    </citation>
    <scope>NUCLEOTIDE SEQUENCE [LARGE SCALE GENOMIC DNA]</scope>
    <source>
        <strain evidence="1 2">DSM 45859</strain>
    </source>
</reference>
<accession>A0A840IZB8</accession>
<evidence type="ECO:0000313" key="2">
    <source>
        <dbReference type="Proteomes" id="UP000581769"/>
    </source>
</evidence>
<dbReference type="EMBL" id="JACHMG010000001">
    <property type="protein sequence ID" value="MBB4686859.1"/>
    <property type="molecule type" value="Genomic_DNA"/>
</dbReference>
<dbReference type="SUPFAM" id="SSF109854">
    <property type="entry name" value="DinB/YfiT-like putative metalloenzymes"/>
    <property type="match status" value="1"/>
</dbReference>
<dbReference type="RefSeq" id="WP_184781653.1">
    <property type="nucleotide sequence ID" value="NZ_JACHMG010000001.1"/>
</dbReference>
<name>A0A840IZB8_9PSEU</name>
<sequence>MDRIPRHLSPTAAGERAAIPRLADERETLLSTLDWHRQTFGLKCAGLEQKELSARAVPASTVSLHGLARHLAGVERWWFRIQFGGADLPLLYYTDDDPDQDFDSLDGDAEEALAVWRAECAHARAIAVAAESLEARGTSKITGEPFTLRWLLLDMTTEYARHLGHADLLREAIDGSVGR</sequence>
<organism evidence="1 2">
    <name type="scientific">Amycolatopsis jiangsuensis</name>
    <dbReference type="NCBI Taxonomy" id="1181879"/>
    <lineage>
        <taxon>Bacteria</taxon>
        <taxon>Bacillati</taxon>
        <taxon>Actinomycetota</taxon>
        <taxon>Actinomycetes</taxon>
        <taxon>Pseudonocardiales</taxon>
        <taxon>Pseudonocardiaceae</taxon>
        <taxon>Amycolatopsis</taxon>
    </lineage>
</organism>
<dbReference type="Pfam" id="PF04978">
    <property type="entry name" value="MST"/>
    <property type="match status" value="1"/>
</dbReference>
<dbReference type="Gene3D" id="1.20.120.450">
    <property type="entry name" value="dinb family like domain"/>
    <property type="match status" value="1"/>
</dbReference>
<gene>
    <name evidence="1" type="ORF">BJY18_004344</name>
</gene>
<keyword evidence="2" id="KW-1185">Reference proteome</keyword>
<comment type="caution">
    <text evidence="1">The sequence shown here is derived from an EMBL/GenBank/DDBJ whole genome shotgun (WGS) entry which is preliminary data.</text>
</comment>